<accession>A2DPE7</accession>
<reference evidence="2" key="2">
    <citation type="journal article" date="2007" name="Science">
        <title>Draft genome sequence of the sexually transmitted pathogen Trichomonas vaginalis.</title>
        <authorList>
            <person name="Carlton J.M."/>
            <person name="Hirt R.P."/>
            <person name="Silva J.C."/>
            <person name="Delcher A.L."/>
            <person name="Schatz M."/>
            <person name="Zhao Q."/>
            <person name="Wortman J.R."/>
            <person name="Bidwell S.L."/>
            <person name="Alsmark U.C.M."/>
            <person name="Besteiro S."/>
            <person name="Sicheritz-Ponten T."/>
            <person name="Noel C.J."/>
            <person name="Dacks J.B."/>
            <person name="Foster P.G."/>
            <person name="Simillion C."/>
            <person name="Van de Peer Y."/>
            <person name="Miranda-Saavedra D."/>
            <person name="Barton G.J."/>
            <person name="Westrop G.D."/>
            <person name="Mueller S."/>
            <person name="Dessi D."/>
            <person name="Fiori P.L."/>
            <person name="Ren Q."/>
            <person name="Paulsen I."/>
            <person name="Zhang H."/>
            <person name="Bastida-Corcuera F.D."/>
            <person name="Simoes-Barbosa A."/>
            <person name="Brown M.T."/>
            <person name="Hayes R.D."/>
            <person name="Mukherjee M."/>
            <person name="Okumura C.Y."/>
            <person name="Schneider R."/>
            <person name="Smith A.J."/>
            <person name="Vanacova S."/>
            <person name="Villalvazo M."/>
            <person name="Haas B.J."/>
            <person name="Pertea M."/>
            <person name="Feldblyum T.V."/>
            <person name="Utterback T.R."/>
            <person name="Shu C.L."/>
            <person name="Osoegawa K."/>
            <person name="de Jong P.J."/>
            <person name="Hrdy I."/>
            <person name="Horvathova L."/>
            <person name="Zubacova Z."/>
            <person name="Dolezal P."/>
            <person name="Malik S.B."/>
            <person name="Logsdon J.M. Jr."/>
            <person name="Henze K."/>
            <person name="Gupta A."/>
            <person name="Wang C.C."/>
            <person name="Dunne R.L."/>
            <person name="Upcroft J.A."/>
            <person name="Upcroft P."/>
            <person name="White O."/>
            <person name="Salzberg S.L."/>
            <person name="Tang P."/>
            <person name="Chiu C.-H."/>
            <person name="Lee Y.-S."/>
            <person name="Embley T.M."/>
            <person name="Coombs G.H."/>
            <person name="Mottram J.C."/>
            <person name="Tachezy J."/>
            <person name="Fraser-Liggett C.M."/>
            <person name="Johnson P.J."/>
        </authorList>
    </citation>
    <scope>NUCLEOTIDE SEQUENCE [LARGE SCALE GENOMIC DNA]</scope>
    <source>
        <strain evidence="2">G3</strain>
    </source>
</reference>
<feature type="region of interest" description="Disordered" evidence="1">
    <location>
        <begin position="61"/>
        <end position="89"/>
    </location>
</feature>
<feature type="region of interest" description="Disordered" evidence="1">
    <location>
        <begin position="255"/>
        <end position="353"/>
    </location>
</feature>
<dbReference type="AlphaFoldDB" id="A2DPE7"/>
<dbReference type="VEuPathDB" id="TrichDB:TVAG_170030"/>
<gene>
    <name evidence="2" type="ORF">TVAG_170030</name>
</gene>
<feature type="region of interest" description="Disordered" evidence="1">
    <location>
        <begin position="369"/>
        <end position="417"/>
    </location>
</feature>
<dbReference type="EMBL" id="DS113227">
    <property type="protein sequence ID" value="EAY17691.1"/>
    <property type="molecule type" value="Genomic_DNA"/>
</dbReference>
<dbReference type="VEuPathDB" id="TrichDB:TVAGG3_0680910"/>
<dbReference type="InParanoid" id="A2DPE7"/>
<keyword evidence="3" id="KW-1185">Reference proteome</keyword>
<reference evidence="2" key="1">
    <citation type="submission" date="2006-10" db="EMBL/GenBank/DDBJ databases">
        <authorList>
            <person name="Amadeo P."/>
            <person name="Zhao Q."/>
            <person name="Wortman J."/>
            <person name="Fraser-Liggett C."/>
            <person name="Carlton J."/>
        </authorList>
    </citation>
    <scope>NUCLEOTIDE SEQUENCE</scope>
    <source>
        <strain evidence="2">G3</strain>
    </source>
</reference>
<dbReference type="KEGG" id="tva:4775709"/>
<evidence type="ECO:0000313" key="2">
    <source>
        <dbReference type="EMBL" id="EAY17691.1"/>
    </source>
</evidence>
<feature type="compositionally biased region" description="Polar residues" evidence="1">
    <location>
        <begin position="298"/>
        <end position="327"/>
    </location>
</feature>
<dbReference type="Proteomes" id="UP000001542">
    <property type="component" value="Unassembled WGS sequence"/>
</dbReference>
<sequence length="417" mass="48817">MTTILRYTPDELITLYKPSPPPPNIESFGPVKFTGNFQPLQYFKPPKKKFYRDSLDPAKGPIPAFNPVRANRFSQNSQSPPPNYFPKNSYRYQRNASISENEADNSEPVYSFEHVIDQPSSGSDLTEPEFHRTPKQNYYNGPQQPQQPPPNQPYQQPTIFNPQYPNPGFSPYYNQQYMNTPYDQQMYQNQVSYQQFQLMQQFFMFQAMQNQVPQNPMEQFEQFQKMYGTMLNFQLFQQMYASMINYPPGYAPQYQPMNFAPPPQQNYTQTPPQPAPETKRTPPRQNLPPQFQHYVPSPQKSEQTTPSPPRNTQNSSSYQSQKTNTKFSPKKEQSDNDDYSDYSSYYSEESEDEYEEVFAAVTEKIPAFAPKKREDAQSVELPPPVTKRPNHDNIKYYNTDKYSNADKYAPYYPKNNK</sequence>
<name>A2DPE7_TRIV3</name>
<protein>
    <submittedName>
        <fullName evidence="2">Omega gliadin, putative</fullName>
    </submittedName>
</protein>
<feature type="region of interest" description="Disordered" evidence="1">
    <location>
        <begin position="117"/>
        <end position="161"/>
    </location>
</feature>
<feature type="compositionally biased region" description="Low complexity" evidence="1">
    <location>
        <begin position="135"/>
        <end position="144"/>
    </location>
</feature>
<proteinExistence type="predicted"/>
<evidence type="ECO:0000256" key="1">
    <source>
        <dbReference type="SAM" id="MobiDB-lite"/>
    </source>
</evidence>
<evidence type="ECO:0000313" key="3">
    <source>
        <dbReference type="Proteomes" id="UP000001542"/>
    </source>
</evidence>
<organism evidence="2 3">
    <name type="scientific">Trichomonas vaginalis (strain ATCC PRA-98 / G3)</name>
    <dbReference type="NCBI Taxonomy" id="412133"/>
    <lineage>
        <taxon>Eukaryota</taxon>
        <taxon>Metamonada</taxon>
        <taxon>Parabasalia</taxon>
        <taxon>Trichomonadida</taxon>
        <taxon>Trichomonadidae</taxon>
        <taxon>Trichomonas</taxon>
    </lineage>
</organism>
<dbReference type="RefSeq" id="XP_001329826.1">
    <property type="nucleotide sequence ID" value="XM_001329791.1"/>
</dbReference>